<proteinExistence type="predicted"/>
<dbReference type="Proteomes" id="UP001497700">
    <property type="component" value="Unassembled WGS sequence"/>
</dbReference>
<accession>A0ACB9YK53</accession>
<sequence length="66" mass="7676">MNPTRSNTAHPITFVNPTKSKKVHRRALFLLRKWIPKDQDWIPKEITAKHLKVIEIQATCQQDSGI</sequence>
<evidence type="ECO:0000313" key="1">
    <source>
        <dbReference type="EMBL" id="KAI4859794.1"/>
    </source>
</evidence>
<dbReference type="EMBL" id="MU393613">
    <property type="protein sequence ID" value="KAI4859794.1"/>
    <property type="molecule type" value="Genomic_DNA"/>
</dbReference>
<evidence type="ECO:0000313" key="2">
    <source>
        <dbReference type="Proteomes" id="UP001497700"/>
    </source>
</evidence>
<name>A0ACB9YK53_9PEZI</name>
<reference evidence="1 2" key="1">
    <citation type="journal article" date="2022" name="New Phytol.">
        <title>Ecological generalism drives hyperdiversity of secondary metabolite gene clusters in xylarialean endophytes.</title>
        <authorList>
            <person name="Franco M.E.E."/>
            <person name="Wisecaver J.H."/>
            <person name="Arnold A.E."/>
            <person name="Ju Y.M."/>
            <person name="Slot J.C."/>
            <person name="Ahrendt S."/>
            <person name="Moore L.P."/>
            <person name="Eastman K.E."/>
            <person name="Scott K."/>
            <person name="Konkel Z."/>
            <person name="Mondo S.J."/>
            <person name="Kuo A."/>
            <person name="Hayes R.D."/>
            <person name="Haridas S."/>
            <person name="Andreopoulos B."/>
            <person name="Riley R."/>
            <person name="LaButti K."/>
            <person name="Pangilinan J."/>
            <person name="Lipzen A."/>
            <person name="Amirebrahimi M."/>
            <person name="Yan J."/>
            <person name="Adam C."/>
            <person name="Keymanesh K."/>
            <person name="Ng V."/>
            <person name="Louie K."/>
            <person name="Northen T."/>
            <person name="Drula E."/>
            <person name="Henrissat B."/>
            <person name="Hsieh H.M."/>
            <person name="Youens-Clark K."/>
            <person name="Lutzoni F."/>
            <person name="Miadlikowska J."/>
            <person name="Eastwood D.C."/>
            <person name="Hamelin R.C."/>
            <person name="Grigoriev I.V."/>
            <person name="U'Ren J.M."/>
        </authorList>
    </citation>
    <scope>NUCLEOTIDE SEQUENCE [LARGE SCALE GENOMIC DNA]</scope>
    <source>
        <strain evidence="1 2">CBS 119005</strain>
    </source>
</reference>
<protein>
    <submittedName>
        <fullName evidence="1">Uncharacterized protein</fullName>
    </submittedName>
</protein>
<comment type="caution">
    <text evidence="1">The sequence shown here is derived from an EMBL/GenBank/DDBJ whole genome shotgun (WGS) entry which is preliminary data.</text>
</comment>
<keyword evidence="2" id="KW-1185">Reference proteome</keyword>
<gene>
    <name evidence="1" type="ORF">F4820DRAFT_438753</name>
</gene>
<organism evidence="1 2">
    <name type="scientific">Hypoxylon rubiginosum</name>
    <dbReference type="NCBI Taxonomy" id="110542"/>
    <lineage>
        <taxon>Eukaryota</taxon>
        <taxon>Fungi</taxon>
        <taxon>Dikarya</taxon>
        <taxon>Ascomycota</taxon>
        <taxon>Pezizomycotina</taxon>
        <taxon>Sordariomycetes</taxon>
        <taxon>Xylariomycetidae</taxon>
        <taxon>Xylariales</taxon>
        <taxon>Hypoxylaceae</taxon>
        <taxon>Hypoxylon</taxon>
    </lineage>
</organism>